<keyword evidence="6" id="KW-0408">Iron</keyword>
<dbReference type="InterPro" id="IPR015422">
    <property type="entry name" value="PyrdxlP-dep_Trfase_small"/>
</dbReference>
<dbReference type="InterPro" id="IPR015424">
    <property type="entry name" value="PyrdxlP-dep_Trfase"/>
</dbReference>
<organism evidence="10 11">
    <name type="scientific">Candidatus Nanosyncoccus alces</name>
    <dbReference type="NCBI Taxonomy" id="2171997"/>
    <lineage>
        <taxon>Bacteria</taxon>
        <taxon>Candidatus Saccharimonadota</taxon>
        <taxon>Candidatus Nanosyncoccalia</taxon>
        <taxon>Candidatus Nanosyncoccales</taxon>
        <taxon>Candidatus Nanosyncoccaceae</taxon>
        <taxon>Candidatus Nanosyncoccus</taxon>
    </lineage>
</organism>
<comment type="caution">
    <text evidence="10">The sequence shown here is derived from an EMBL/GenBank/DDBJ whole genome shotgun (WGS) entry which is preliminary data.</text>
</comment>
<dbReference type="PIRSF" id="PIRSF005572">
    <property type="entry name" value="NifS"/>
    <property type="match status" value="1"/>
</dbReference>
<evidence type="ECO:0000256" key="7">
    <source>
        <dbReference type="ARBA" id="ARBA00023014"/>
    </source>
</evidence>
<accession>A0ABY0FL37</accession>
<evidence type="ECO:0000256" key="8">
    <source>
        <dbReference type="ARBA" id="ARBA00050776"/>
    </source>
</evidence>
<evidence type="ECO:0000313" key="11">
    <source>
        <dbReference type="Proteomes" id="UP001191019"/>
    </source>
</evidence>
<dbReference type="SUPFAM" id="SSF53383">
    <property type="entry name" value="PLP-dependent transferases"/>
    <property type="match status" value="1"/>
</dbReference>
<dbReference type="Gene3D" id="3.40.640.10">
    <property type="entry name" value="Type I PLP-dependent aspartate aminotransferase-like (Major domain)"/>
    <property type="match status" value="1"/>
</dbReference>
<dbReference type="PANTHER" id="PTHR11601:SF34">
    <property type="entry name" value="CYSTEINE DESULFURASE"/>
    <property type="match status" value="1"/>
</dbReference>
<comment type="catalytic activity">
    <reaction evidence="8">
        <text>(sulfur carrier)-H + L-cysteine = (sulfur carrier)-SH + L-alanine</text>
        <dbReference type="Rhea" id="RHEA:43892"/>
        <dbReference type="Rhea" id="RHEA-COMP:14737"/>
        <dbReference type="Rhea" id="RHEA-COMP:14739"/>
        <dbReference type="ChEBI" id="CHEBI:29917"/>
        <dbReference type="ChEBI" id="CHEBI:35235"/>
        <dbReference type="ChEBI" id="CHEBI:57972"/>
        <dbReference type="ChEBI" id="CHEBI:64428"/>
        <dbReference type="EC" id="2.8.1.7"/>
    </reaction>
</comment>
<evidence type="ECO:0000256" key="5">
    <source>
        <dbReference type="ARBA" id="ARBA00022898"/>
    </source>
</evidence>
<evidence type="ECO:0000256" key="1">
    <source>
        <dbReference type="ARBA" id="ARBA00001933"/>
    </source>
</evidence>
<dbReference type="EMBL" id="PRLM01000006">
    <property type="protein sequence ID" value="RYC74475.1"/>
    <property type="molecule type" value="Genomic_DNA"/>
</dbReference>
<evidence type="ECO:0000313" key="10">
    <source>
        <dbReference type="EMBL" id="RYC74475.1"/>
    </source>
</evidence>
<feature type="domain" description="Aminotransferase class V" evidence="9">
    <location>
        <begin position="2"/>
        <end position="362"/>
    </location>
</feature>
<dbReference type="Gene3D" id="3.90.1150.10">
    <property type="entry name" value="Aspartate Aminotransferase, domain 1"/>
    <property type="match status" value="1"/>
</dbReference>
<evidence type="ECO:0000259" key="9">
    <source>
        <dbReference type="Pfam" id="PF00266"/>
    </source>
</evidence>
<reference evidence="10 11" key="2">
    <citation type="journal article" date="2020" name="Cell Rep.">
        <title>Acquisition and Adaptation of Ultra-small Parasitic Reduced Genome Bacteria to Mammalian Hosts.</title>
        <authorList>
            <person name="McLean J.S."/>
            <person name="Bor B."/>
            <person name="Kerns K.A."/>
            <person name="Liu Q."/>
            <person name="To T.T."/>
            <person name="Solden L."/>
            <person name="Hendrickson E.L."/>
            <person name="Wrighton K."/>
            <person name="Shi W."/>
            <person name="He X."/>
        </authorList>
    </citation>
    <scope>NUCLEOTIDE SEQUENCE [LARGE SCALE GENOMIC DNA]</scope>
    <source>
        <strain evidence="10 11">TM7_G3_2_Rum_HOT_351B</strain>
    </source>
</reference>
<comment type="similarity">
    <text evidence="2">Belongs to the class-V pyridoxal-phosphate-dependent aminotransferase family. NifS/IscS subfamily.</text>
</comment>
<evidence type="ECO:0000256" key="6">
    <source>
        <dbReference type="ARBA" id="ARBA00023004"/>
    </source>
</evidence>
<proteinExistence type="inferred from homology"/>
<dbReference type="Pfam" id="PF00266">
    <property type="entry name" value="Aminotran_5"/>
    <property type="match status" value="1"/>
</dbReference>
<keyword evidence="7" id="KW-0411">Iron-sulfur</keyword>
<keyword evidence="5" id="KW-0663">Pyridoxal phosphate</keyword>
<keyword evidence="3 10" id="KW-0808">Transferase</keyword>
<evidence type="ECO:0000256" key="3">
    <source>
        <dbReference type="ARBA" id="ARBA00022679"/>
    </source>
</evidence>
<dbReference type="Gene3D" id="1.10.260.50">
    <property type="match status" value="1"/>
</dbReference>
<keyword evidence="4" id="KW-0479">Metal-binding</keyword>
<keyword evidence="11" id="KW-1185">Reference proteome</keyword>
<protein>
    <submittedName>
        <fullName evidence="10">Cysteine desulfurase IscS</fullName>
        <ecNumber evidence="10">2.8.1.7</ecNumber>
    </submittedName>
</protein>
<evidence type="ECO:0000256" key="4">
    <source>
        <dbReference type="ARBA" id="ARBA00022723"/>
    </source>
</evidence>
<reference evidence="10 11" key="1">
    <citation type="journal article" date="2018" name="bioRxiv">
        <title>Evidence of independent acquisition and adaption of ultra-small bacteria to human hosts across the highly diverse yet reduced genomes of the phylum Saccharibacteria.</title>
        <authorList>
            <person name="McLean J.S."/>
            <person name="Bor B."/>
            <person name="To T.T."/>
            <person name="Liu Q."/>
            <person name="Kearns K.A."/>
            <person name="Solden L.M."/>
            <person name="Wrighton K.C."/>
            <person name="He X."/>
            <person name="Shi W."/>
        </authorList>
    </citation>
    <scope>NUCLEOTIDE SEQUENCE [LARGE SCALE GENOMIC DNA]</scope>
    <source>
        <strain evidence="10 11">TM7_G3_2_Rum_HOT_351B</strain>
    </source>
</reference>
<dbReference type="PANTHER" id="PTHR11601">
    <property type="entry name" value="CYSTEINE DESULFURYLASE FAMILY MEMBER"/>
    <property type="match status" value="1"/>
</dbReference>
<comment type="cofactor">
    <cofactor evidence="1">
        <name>pyridoxal 5'-phosphate</name>
        <dbReference type="ChEBI" id="CHEBI:597326"/>
    </cofactor>
</comment>
<evidence type="ECO:0000256" key="2">
    <source>
        <dbReference type="ARBA" id="ARBA00006490"/>
    </source>
</evidence>
<gene>
    <name evidence="10" type="primary">iscS_2</name>
    <name evidence="10" type="ORF">G3RUM_00630</name>
</gene>
<dbReference type="Proteomes" id="UP001191019">
    <property type="component" value="Unassembled WGS sequence"/>
</dbReference>
<dbReference type="EC" id="2.8.1.7" evidence="10"/>
<dbReference type="GO" id="GO:0031071">
    <property type="term" value="F:cysteine desulfurase activity"/>
    <property type="evidence" value="ECO:0007669"/>
    <property type="project" value="UniProtKB-EC"/>
</dbReference>
<sequence>MIYLDHAAATPVSAKALKAMEPYFATEFFNPSAAYLPAKKVAADYEAAKDTIAHAVGAKGTDLVITAGATEANNLAFTAVAQHNYGKDEVLYLETEHDSVRAVAQRYGGKAIRVLSSGLINLNDLKTKITDETKLISVSLANNELGTIQPLAEVAAIIKEIKIDRYKRGIKKPLYLHSDASQALNLLDINVARLGVDMLTISSAKIYGPKGIGALYVSHGVKLSPLTLGGGQEKGLRSGTENVPGVIGFATAAKEAKEHLNGNRKKYKDLKRILLSGLQGYELINKKHTLDNFIVLCYNGVDAERLIYLLEDREIYVATGAACAASKGQKSHVLTAIGLNNSQIAGSLRLTLGETNTAEQIHEAARIINETVAAERKRING</sequence>
<dbReference type="InterPro" id="IPR016454">
    <property type="entry name" value="Cysteine_dSase"/>
</dbReference>
<name>A0ABY0FL37_9BACT</name>
<dbReference type="InterPro" id="IPR000192">
    <property type="entry name" value="Aminotrans_V_dom"/>
</dbReference>
<dbReference type="RefSeq" id="WP_129735288.1">
    <property type="nucleotide sequence ID" value="NZ_PRLM01000006.1"/>
</dbReference>
<dbReference type="InterPro" id="IPR015421">
    <property type="entry name" value="PyrdxlP-dep_Trfase_major"/>
</dbReference>